<keyword evidence="3" id="KW-1185">Reference proteome</keyword>
<evidence type="ECO:0000256" key="1">
    <source>
        <dbReference type="SAM" id="MobiDB-lite"/>
    </source>
</evidence>
<gene>
    <name evidence="2" type="primary">Hypp8147</name>
    <name evidence="2" type="ORF">BLAG_LOCUS9777</name>
</gene>
<dbReference type="EMBL" id="OV696701">
    <property type="protein sequence ID" value="CAH1248440.1"/>
    <property type="molecule type" value="Genomic_DNA"/>
</dbReference>
<protein>
    <submittedName>
        <fullName evidence="2">Hypp8147 protein</fullName>
    </submittedName>
</protein>
<organism evidence="2 3">
    <name type="scientific">Branchiostoma lanceolatum</name>
    <name type="common">Common lancelet</name>
    <name type="synonym">Amphioxus lanceolatum</name>
    <dbReference type="NCBI Taxonomy" id="7740"/>
    <lineage>
        <taxon>Eukaryota</taxon>
        <taxon>Metazoa</taxon>
        <taxon>Chordata</taxon>
        <taxon>Cephalochordata</taxon>
        <taxon>Leptocardii</taxon>
        <taxon>Amphioxiformes</taxon>
        <taxon>Branchiostomatidae</taxon>
        <taxon>Branchiostoma</taxon>
    </lineage>
</organism>
<name>A0A8K0EHB9_BRALA</name>
<evidence type="ECO:0000313" key="3">
    <source>
        <dbReference type="Proteomes" id="UP000838412"/>
    </source>
</evidence>
<accession>A0A8K0EHB9</accession>
<reference evidence="2" key="1">
    <citation type="submission" date="2022-01" db="EMBL/GenBank/DDBJ databases">
        <authorList>
            <person name="Braso-Vives M."/>
        </authorList>
    </citation>
    <scope>NUCLEOTIDE SEQUENCE</scope>
</reference>
<dbReference type="OrthoDB" id="10308361at2759"/>
<sequence>MARTNTAFRLKKMSNISALSDADSTFAPLPRPPKLTVPETASRMSMSDNETEFLFPPKLSISEAEDDISLQPRSRQMSGISTFSDLAIDCLPTPKLSVSEPDDYQTM</sequence>
<proteinExistence type="predicted"/>
<dbReference type="Proteomes" id="UP000838412">
    <property type="component" value="Chromosome 16"/>
</dbReference>
<feature type="region of interest" description="Disordered" evidence="1">
    <location>
        <begin position="22"/>
        <end position="48"/>
    </location>
</feature>
<dbReference type="AlphaFoldDB" id="A0A8K0EHB9"/>
<evidence type="ECO:0000313" key="2">
    <source>
        <dbReference type="EMBL" id="CAH1248440.1"/>
    </source>
</evidence>